<evidence type="ECO:0000256" key="2">
    <source>
        <dbReference type="ARBA" id="ARBA00022729"/>
    </source>
</evidence>
<dbReference type="STRING" id="48698.ENSPFOP00000023603"/>
<dbReference type="OMA" id="ATIINFH"/>
<dbReference type="InterPro" id="IPR032699">
    <property type="entry name" value="Izumo-Ig"/>
</dbReference>
<protein>
    <recommendedName>
        <fullName evidence="5">Ig-like domain-containing protein</fullName>
    </recommendedName>
</protein>
<dbReference type="GeneTree" id="ENSGT00940000169964"/>
<dbReference type="InterPro" id="IPR036179">
    <property type="entry name" value="Ig-like_dom_sf"/>
</dbReference>
<dbReference type="Gene3D" id="2.60.40.10">
    <property type="entry name" value="Immunoglobulins"/>
    <property type="match status" value="1"/>
</dbReference>
<dbReference type="GO" id="GO:0035036">
    <property type="term" value="P:sperm-egg recognition"/>
    <property type="evidence" value="ECO:0007669"/>
    <property type="project" value="Ensembl"/>
</dbReference>
<evidence type="ECO:0000256" key="3">
    <source>
        <dbReference type="SAM" id="Phobius"/>
    </source>
</evidence>
<dbReference type="Proteomes" id="UP000028760">
    <property type="component" value="Unassembled WGS sequence"/>
</dbReference>
<keyword evidence="3" id="KW-0812">Transmembrane</keyword>
<dbReference type="eggNOG" id="ENOG502SFD8">
    <property type="taxonomic scope" value="Eukaryota"/>
</dbReference>
<reference evidence="7" key="1">
    <citation type="submission" date="2013-10" db="EMBL/GenBank/DDBJ databases">
        <authorList>
            <person name="Schartl M."/>
            <person name="Warren W."/>
        </authorList>
    </citation>
    <scope>NUCLEOTIDE SEQUENCE [LARGE SCALE GENOMIC DNA]</scope>
    <source>
        <strain evidence="7">female</strain>
    </source>
</reference>
<keyword evidence="7" id="KW-1185">Reference proteome</keyword>
<comment type="similarity">
    <text evidence="1">Belongs to the Izumo family.</text>
</comment>
<dbReference type="InterPro" id="IPR029389">
    <property type="entry name" value="IZUMO"/>
</dbReference>
<dbReference type="PANTHER" id="PTHR35540:SF1">
    <property type="entry name" value="IZUMO SPERM-EGG FUSION PROTEIN 1"/>
    <property type="match status" value="1"/>
</dbReference>
<proteinExistence type="inferred from homology"/>
<dbReference type="GO" id="GO:0005102">
    <property type="term" value="F:signaling receptor binding"/>
    <property type="evidence" value="ECO:0007669"/>
    <property type="project" value="InterPro"/>
</dbReference>
<feature type="chain" id="PRO_5001919564" description="Ig-like domain-containing protein" evidence="4">
    <location>
        <begin position="19"/>
        <end position="316"/>
    </location>
</feature>
<evidence type="ECO:0000256" key="1">
    <source>
        <dbReference type="ARBA" id="ARBA00009633"/>
    </source>
</evidence>
<dbReference type="GO" id="GO:0005886">
    <property type="term" value="C:plasma membrane"/>
    <property type="evidence" value="ECO:0007669"/>
    <property type="project" value="TreeGrafter"/>
</dbReference>
<dbReference type="InterPro" id="IPR007110">
    <property type="entry name" value="Ig-like_dom"/>
</dbReference>
<keyword evidence="2 4" id="KW-0732">Signal</keyword>
<evidence type="ECO:0000313" key="7">
    <source>
        <dbReference type="Proteomes" id="UP000028760"/>
    </source>
</evidence>
<feature type="transmembrane region" description="Helical" evidence="3">
    <location>
        <begin position="283"/>
        <end position="305"/>
    </location>
</feature>
<reference evidence="6" key="2">
    <citation type="submission" date="2025-08" db="UniProtKB">
        <authorList>
            <consortium name="Ensembl"/>
        </authorList>
    </citation>
    <scope>IDENTIFICATION</scope>
</reference>
<evidence type="ECO:0000313" key="6">
    <source>
        <dbReference type="Ensembl" id="ENSPFOP00000023603.1"/>
    </source>
</evidence>
<dbReference type="GO" id="GO:0002080">
    <property type="term" value="C:acrosomal membrane"/>
    <property type="evidence" value="ECO:0007669"/>
    <property type="project" value="TreeGrafter"/>
</dbReference>
<dbReference type="AlphaFoldDB" id="A0A096LWR2"/>
<dbReference type="Pfam" id="PF16706">
    <property type="entry name" value="Izumo-Ig"/>
    <property type="match status" value="1"/>
</dbReference>
<keyword evidence="3" id="KW-0472">Membrane</keyword>
<dbReference type="InterPro" id="IPR013783">
    <property type="entry name" value="Ig-like_fold"/>
</dbReference>
<feature type="domain" description="Ig-like" evidence="5">
    <location>
        <begin position="153"/>
        <end position="251"/>
    </location>
</feature>
<dbReference type="PANTHER" id="PTHR35540">
    <property type="entry name" value="IZUMO SPERM-EGG FUSION PROTEIN 1"/>
    <property type="match status" value="1"/>
</dbReference>
<dbReference type="GO" id="GO:0007342">
    <property type="term" value="P:fusion of sperm to egg plasma membrane involved in single fertilization"/>
    <property type="evidence" value="ECO:0007669"/>
    <property type="project" value="InterPro"/>
</dbReference>
<dbReference type="Pfam" id="PF15005">
    <property type="entry name" value="IZUMO"/>
    <property type="match status" value="1"/>
</dbReference>
<dbReference type="Ensembl" id="ENSPFOT00000028436.1">
    <property type="protein sequence ID" value="ENSPFOP00000023603.1"/>
    <property type="gene ID" value="ENSPFOG00000021991.1"/>
</dbReference>
<keyword evidence="3" id="KW-1133">Transmembrane helix</keyword>
<accession>A0A096LWR2</accession>
<sequence length="316" mass="36037">EMLLILVVLVQYIVTAGACLQCERSIKTMHEDFILSAPSVDDQIIFQMIADQAYVTYRETSQSRKGVIGNCLDPTTLYRAKTEYQSEFHRFLNAPHIEPLRHETIQIMEKGRKILEKHLEAFIPNELCPNKCGLLNRRVMDCVSCKYKTYICPAVSGQLDCDVHLVQAEEGGQAVLNCFLPWHRFLLGKPEYHYSRATDLYTQLTEKDFQPLVVTQDASIVLNQLHLDEQGTYRCSLQDENGAVYYRASFQLTVKPLPLQTRQPFVTLPPLAHGVYSPTENRLMVLIVVVTTLSLAASVGLIVLLRMMMNRQKEVK</sequence>
<evidence type="ECO:0000259" key="5">
    <source>
        <dbReference type="PROSITE" id="PS50835"/>
    </source>
</evidence>
<evidence type="ECO:0000256" key="4">
    <source>
        <dbReference type="SAM" id="SignalP"/>
    </source>
</evidence>
<name>A0A096LWR2_POEFO</name>
<feature type="signal peptide" evidence="4">
    <location>
        <begin position="1"/>
        <end position="18"/>
    </location>
</feature>
<dbReference type="SUPFAM" id="SSF48726">
    <property type="entry name" value="Immunoglobulin"/>
    <property type="match status" value="1"/>
</dbReference>
<reference evidence="6" key="3">
    <citation type="submission" date="2025-09" db="UniProtKB">
        <authorList>
            <consortium name="Ensembl"/>
        </authorList>
    </citation>
    <scope>IDENTIFICATION</scope>
</reference>
<dbReference type="PROSITE" id="PS50835">
    <property type="entry name" value="IG_LIKE"/>
    <property type="match status" value="1"/>
</dbReference>
<dbReference type="InterPro" id="IPR032700">
    <property type="entry name" value="IZUMO1"/>
</dbReference>
<organism evidence="6 7">
    <name type="scientific">Poecilia formosa</name>
    <name type="common">Amazon molly</name>
    <name type="synonym">Limia formosa</name>
    <dbReference type="NCBI Taxonomy" id="48698"/>
    <lineage>
        <taxon>Eukaryota</taxon>
        <taxon>Metazoa</taxon>
        <taxon>Chordata</taxon>
        <taxon>Craniata</taxon>
        <taxon>Vertebrata</taxon>
        <taxon>Euteleostomi</taxon>
        <taxon>Actinopterygii</taxon>
        <taxon>Neopterygii</taxon>
        <taxon>Teleostei</taxon>
        <taxon>Neoteleostei</taxon>
        <taxon>Acanthomorphata</taxon>
        <taxon>Ovalentaria</taxon>
        <taxon>Atherinomorphae</taxon>
        <taxon>Cyprinodontiformes</taxon>
        <taxon>Poeciliidae</taxon>
        <taxon>Poeciliinae</taxon>
        <taxon>Poecilia</taxon>
    </lineage>
</organism>
<dbReference type="GO" id="GO:0086080">
    <property type="term" value="F:protein binding involved in heterotypic cell-cell adhesion"/>
    <property type="evidence" value="ECO:0007669"/>
    <property type="project" value="TreeGrafter"/>
</dbReference>
<dbReference type="EMBL" id="AYCK01009749">
    <property type="status" value="NOT_ANNOTATED_CDS"/>
    <property type="molecule type" value="Genomic_DNA"/>
</dbReference>